<feature type="domain" description="Major tropism determinant second" evidence="1">
    <location>
        <begin position="19"/>
        <end position="136"/>
    </location>
</feature>
<organism evidence="2 3">
    <name type="scientific">Thalassospira alkalitolerans</name>
    <dbReference type="NCBI Taxonomy" id="1293890"/>
    <lineage>
        <taxon>Bacteria</taxon>
        <taxon>Pseudomonadati</taxon>
        <taxon>Pseudomonadota</taxon>
        <taxon>Alphaproteobacteria</taxon>
        <taxon>Rhodospirillales</taxon>
        <taxon>Thalassospiraceae</taxon>
        <taxon>Thalassospira</taxon>
    </lineage>
</organism>
<dbReference type="InterPro" id="IPR054114">
    <property type="entry name" value="Mtd_2nd"/>
</dbReference>
<evidence type="ECO:0000313" key="2">
    <source>
        <dbReference type="EMBL" id="OSQ47540.1"/>
    </source>
</evidence>
<dbReference type="Gene3D" id="2.80.20.10">
    <property type="entry name" value="Tail fiber receptor-binding protein"/>
    <property type="match status" value="1"/>
</dbReference>
<dbReference type="InterPro" id="IPR042095">
    <property type="entry name" value="SUMF_sf"/>
</dbReference>
<gene>
    <name evidence="2" type="ORF">TALK_13000</name>
</gene>
<accession>A0A1Y2LAW7</accession>
<keyword evidence="3" id="KW-1185">Reference proteome</keyword>
<dbReference type="SUPFAM" id="SSF56436">
    <property type="entry name" value="C-type lectin-like"/>
    <property type="match status" value="1"/>
</dbReference>
<dbReference type="STRING" id="1293890.TALK_13000"/>
<reference evidence="2 3" key="1">
    <citation type="submission" date="2014-03" db="EMBL/GenBank/DDBJ databases">
        <title>The draft genome sequence of Thalassospira alkalitolerans JCM 18968.</title>
        <authorList>
            <person name="Lai Q."/>
            <person name="Shao Z."/>
        </authorList>
    </citation>
    <scope>NUCLEOTIDE SEQUENCE [LARGE SCALE GENOMIC DNA]</scope>
    <source>
        <strain evidence="2 3">JCM 18968</strain>
    </source>
</reference>
<evidence type="ECO:0000259" key="1">
    <source>
        <dbReference type="Pfam" id="PF21916"/>
    </source>
</evidence>
<proteinExistence type="predicted"/>
<sequence length="341" mass="36406">MTTIAAGAGYFSMMGKISAAGAVTLDIPEGSVNIGGNGKGYMIAAQSSWDVSDATNHDGSLGTLVLGDDVYIYAVDDGDIQAKLVASKNADIPDGYTAVNSRKIGGFHYGRVRPVVNRYDTDYIPSVQIVPNSVWDLQHRPSCDPTGMVEITPGGFWADIYLNSEGGGIWPENVPVSRYGQSLIRNNVYARSDFHLLLRNAGKRLPVVEEFLTYAEGSPAGQSANNDCAWAANTNTGPAPSGTVAKAISMFNVVDVVGNLWDYIGEHSDWGDTLRKDFTVVNVGKDASIPRGVVDHAEWRSFAGGGVWNYGDEAGSRCLHSGSKPWFTNGIVGMRGVCDAL</sequence>
<comment type="caution">
    <text evidence="2">The sequence shown here is derived from an EMBL/GenBank/DDBJ whole genome shotgun (WGS) entry which is preliminary data.</text>
</comment>
<name>A0A1Y2LAW7_9PROT</name>
<dbReference type="SUPFAM" id="SSF141658">
    <property type="entry name" value="Bacteriophage trimeric proteins domain"/>
    <property type="match status" value="1"/>
</dbReference>
<protein>
    <recommendedName>
        <fullName evidence="1">Major tropism determinant second domain-containing protein</fullName>
    </recommendedName>
</protein>
<dbReference type="Pfam" id="PF21916">
    <property type="entry name" value="mtd_2nd"/>
    <property type="match status" value="1"/>
</dbReference>
<dbReference type="Gene3D" id="3.90.1580.10">
    <property type="entry name" value="paralog of FGE (formylglycine-generating enzyme)"/>
    <property type="match status" value="1"/>
</dbReference>
<dbReference type="AlphaFoldDB" id="A0A1Y2LAW7"/>
<evidence type="ECO:0000313" key="3">
    <source>
        <dbReference type="Proteomes" id="UP000193396"/>
    </source>
</evidence>
<dbReference type="EMBL" id="JFKB01000008">
    <property type="protein sequence ID" value="OSQ47540.1"/>
    <property type="molecule type" value="Genomic_DNA"/>
</dbReference>
<dbReference type="InterPro" id="IPR016187">
    <property type="entry name" value="CTDL_fold"/>
</dbReference>
<dbReference type="Proteomes" id="UP000193396">
    <property type="component" value="Unassembled WGS sequence"/>
</dbReference>